<accession>J4UG96</accession>
<keyword evidence="3" id="KW-1185">Reference proteome</keyword>
<dbReference type="GeneID" id="19892295"/>
<dbReference type="Proteomes" id="UP000002762">
    <property type="component" value="Unassembled WGS sequence"/>
</dbReference>
<dbReference type="Pfam" id="PF20516">
    <property type="entry name" value="PDDEXK_12"/>
    <property type="match status" value="1"/>
</dbReference>
<gene>
    <name evidence="2" type="ORF">BBA_09283</name>
</gene>
<name>J4UG96_BEAB2</name>
<dbReference type="HOGENOM" id="CLU_1454134_0_0_1"/>
<dbReference type="InParanoid" id="J4UG96"/>
<dbReference type="AlphaFoldDB" id="J4UG96"/>
<dbReference type="RefSeq" id="XP_008602602.1">
    <property type="nucleotide sequence ID" value="XM_008604380.1"/>
</dbReference>
<reference evidence="2 3" key="1">
    <citation type="journal article" date="2012" name="Sci. Rep.">
        <title>Genomic perspectives on the evolution of fungal entomopathogenicity in Beauveria bassiana.</title>
        <authorList>
            <person name="Xiao G."/>
            <person name="Ying S.H."/>
            <person name="Zheng P."/>
            <person name="Wang Z.L."/>
            <person name="Zhang S."/>
            <person name="Xie X.Q."/>
            <person name="Shang Y."/>
            <person name="St Leger R.J."/>
            <person name="Zhao G.P."/>
            <person name="Wang C."/>
            <person name="Feng M.G."/>
        </authorList>
    </citation>
    <scope>NUCLEOTIDE SEQUENCE [LARGE SCALE GENOMIC DNA]</scope>
    <source>
        <strain evidence="2 3">ARSEF 2860</strain>
    </source>
</reference>
<evidence type="ECO:0000313" key="3">
    <source>
        <dbReference type="Proteomes" id="UP000002762"/>
    </source>
</evidence>
<dbReference type="InterPro" id="IPR046797">
    <property type="entry name" value="PDDEXK_12"/>
</dbReference>
<dbReference type="OrthoDB" id="5244165at2759"/>
<dbReference type="EMBL" id="JH725198">
    <property type="protein sequence ID" value="EJP61792.1"/>
    <property type="molecule type" value="Genomic_DNA"/>
</dbReference>
<organism evidence="2 3">
    <name type="scientific">Beauveria bassiana (strain ARSEF 2860)</name>
    <name type="common">White muscardine disease fungus</name>
    <name type="synonym">Tritirachium shiotae</name>
    <dbReference type="NCBI Taxonomy" id="655819"/>
    <lineage>
        <taxon>Eukaryota</taxon>
        <taxon>Fungi</taxon>
        <taxon>Dikarya</taxon>
        <taxon>Ascomycota</taxon>
        <taxon>Pezizomycotina</taxon>
        <taxon>Sordariomycetes</taxon>
        <taxon>Hypocreomycetidae</taxon>
        <taxon>Hypocreales</taxon>
        <taxon>Cordycipitaceae</taxon>
        <taxon>Beauveria</taxon>
    </lineage>
</organism>
<proteinExistence type="predicted"/>
<evidence type="ECO:0000259" key="1">
    <source>
        <dbReference type="Pfam" id="PF20516"/>
    </source>
</evidence>
<evidence type="ECO:0000313" key="2">
    <source>
        <dbReference type="EMBL" id="EJP61792.1"/>
    </source>
</evidence>
<sequence length="186" mass="20717">MFFPSAMRDVMTDRLGRGPLPDSFFDSDSACQRAWQMREARRSLSAETEFDKAEAIVAKAHQCEEGSYIDSRWNLNVGTPLLKFVLGGSRKITHKALTSKMTTLLKEFDPVAADANAQPPKQSGKVTIGLFLENEELTEAVEEKLNTGYDGKASMNPREQTDLRHLPVACFFETSATQPEQDLVAE</sequence>
<feature type="domain" description="PD-(D/E)XK nuclease-like" evidence="1">
    <location>
        <begin position="26"/>
        <end position="178"/>
    </location>
</feature>
<protein>
    <recommendedName>
        <fullName evidence="1">PD-(D/E)XK nuclease-like domain-containing protein</fullName>
    </recommendedName>
</protein>